<feature type="chain" id="PRO_5039908372" description="Wall-associated receptor kinase galacturonan-binding domain-containing protein" evidence="3">
    <location>
        <begin position="24"/>
        <end position="314"/>
    </location>
</feature>
<dbReference type="GO" id="GO:0016020">
    <property type="term" value="C:membrane"/>
    <property type="evidence" value="ECO:0007669"/>
    <property type="project" value="UniProtKB-SubCell"/>
</dbReference>
<evidence type="ECO:0000313" key="6">
    <source>
        <dbReference type="Proteomes" id="UP000824120"/>
    </source>
</evidence>
<dbReference type="PANTHER" id="PTHR33138:SF30">
    <property type="entry name" value="LEAF RUST 10 DISEASE-RESISTANCE LOCUS RECEPTOR-LIKE PROTEIN KINASE-LIKE 2.7"/>
    <property type="match status" value="1"/>
</dbReference>
<dbReference type="PANTHER" id="PTHR33138">
    <property type="entry name" value="OS01G0690200 PROTEIN"/>
    <property type="match status" value="1"/>
</dbReference>
<gene>
    <name evidence="5" type="ORF">H5410_000642</name>
</gene>
<evidence type="ECO:0000256" key="2">
    <source>
        <dbReference type="ARBA" id="ARBA00022729"/>
    </source>
</evidence>
<organism evidence="5 6">
    <name type="scientific">Solanum commersonii</name>
    <name type="common">Commerson's wild potato</name>
    <name type="synonym">Commerson's nightshade</name>
    <dbReference type="NCBI Taxonomy" id="4109"/>
    <lineage>
        <taxon>Eukaryota</taxon>
        <taxon>Viridiplantae</taxon>
        <taxon>Streptophyta</taxon>
        <taxon>Embryophyta</taxon>
        <taxon>Tracheophyta</taxon>
        <taxon>Spermatophyta</taxon>
        <taxon>Magnoliopsida</taxon>
        <taxon>eudicotyledons</taxon>
        <taxon>Gunneridae</taxon>
        <taxon>Pentapetalae</taxon>
        <taxon>asterids</taxon>
        <taxon>lamiids</taxon>
        <taxon>Solanales</taxon>
        <taxon>Solanaceae</taxon>
        <taxon>Solanoideae</taxon>
        <taxon>Solaneae</taxon>
        <taxon>Solanum</taxon>
    </lineage>
</organism>
<dbReference type="AlphaFoldDB" id="A0A9J6AWF4"/>
<keyword evidence="6" id="KW-1185">Reference proteome</keyword>
<evidence type="ECO:0000256" key="1">
    <source>
        <dbReference type="ARBA" id="ARBA00004167"/>
    </source>
</evidence>
<sequence>MSGVTKFLLTILIFMYLSETPLAEQRQQCVPSSCGHLHNISYPFRLKSDPKHCGLKNYELSCEGNRAIVTIFRHNWYESPNYYVQAINYDNSTIRLTDPGIREQVICSLPQISITSYTELVGFDYNIFNFVKLTVPITLFSCPFAINSPVFVEITNCLNRSYASNVSSDSFKGHTYATMTELSPSDLKVGCTVDLISMTSWRIQDANANISILSLHNALAYGFELSWFNVYCGKCDFLCEGENSSDVHCLVLISCKIYNFTFFKASCAIIPWILPIAGKSHLSSFKYITRNHSNVEMEQTLGLSLWQESFYFHA</sequence>
<comment type="caution">
    <text evidence="5">The sequence shown here is derived from an EMBL/GenBank/DDBJ whole genome shotgun (WGS) entry which is preliminary data.</text>
</comment>
<feature type="signal peptide" evidence="3">
    <location>
        <begin position="1"/>
        <end position="23"/>
    </location>
</feature>
<dbReference type="EMBL" id="JACXVP010000001">
    <property type="protein sequence ID" value="KAG5628925.1"/>
    <property type="molecule type" value="Genomic_DNA"/>
</dbReference>
<evidence type="ECO:0000259" key="4">
    <source>
        <dbReference type="Pfam" id="PF13947"/>
    </source>
</evidence>
<reference evidence="5 6" key="1">
    <citation type="submission" date="2020-09" db="EMBL/GenBank/DDBJ databases">
        <title>De no assembly of potato wild relative species, Solanum commersonii.</title>
        <authorList>
            <person name="Cho K."/>
        </authorList>
    </citation>
    <scope>NUCLEOTIDE SEQUENCE [LARGE SCALE GENOMIC DNA]</scope>
    <source>
        <strain evidence="5">LZ3.2</strain>
        <tissue evidence="5">Leaf</tissue>
    </source>
</reference>
<protein>
    <recommendedName>
        <fullName evidence="4">Wall-associated receptor kinase galacturonan-binding domain-containing protein</fullName>
    </recommendedName>
</protein>
<dbReference type="InterPro" id="IPR025287">
    <property type="entry name" value="WAK_GUB"/>
</dbReference>
<comment type="subcellular location">
    <subcellularLocation>
        <location evidence="1">Membrane</location>
        <topology evidence="1">Single-pass membrane protein</topology>
    </subcellularLocation>
</comment>
<dbReference type="Proteomes" id="UP000824120">
    <property type="component" value="Chromosome 1"/>
</dbReference>
<evidence type="ECO:0000313" key="5">
    <source>
        <dbReference type="EMBL" id="KAG5628925.1"/>
    </source>
</evidence>
<dbReference type="GO" id="GO:0030247">
    <property type="term" value="F:polysaccharide binding"/>
    <property type="evidence" value="ECO:0007669"/>
    <property type="project" value="InterPro"/>
</dbReference>
<name>A0A9J6AWF4_SOLCO</name>
<proteinExistence type="predicted"/>
<feature type="domain" description="Wall-associated receptor kinase galacturonan-binding" evidence="4">
    <location>
        <begin position="29"/>
        <end position="98"/>
    </location>
</feature>
<dbReference type="Pfam" id="PF13947">
    <property type="entry name" value="GUB_WAK_bind"/>
    <property type="match status" value="1"/>
</dbReference>
<evidence type="ECO:0000256" key="3">
    <source>
        <dbReference type="SAM" id="SignalP"/>
    </source>
</evidence>
<dbReference type="OrthoDB" id="1146903at2759"/>
<keyword evidence="2 3" id="KW-0732">Signal</keyword>
<accession>A0A9J6AWF4</accession>